<dbReference type="OrthoDB" id="9795390at2"/>
<organism evidence="6 7">
    <name type="scientific">Kineosphaera limosa NBRC 100340</name>
    <dbReference type="NCBI Taxonomy" id="1184609"/>
    <lineage>
        <taxon>Bacteria</taxon>
        <taxon>Bacillati</taxon>
        <taxon>Actinomycetota</taxon>
        <taxon>Actinomycetes</taxon>
        <taxon>Micrococcales</taxon>
        <taxon>Dermatophilaceae</taxon>
        <taxon>Kineosphaera</taxon>
    </lineage>
</organism>
<name>K6VLS0_9MICO</name>
<accession>K6VLS0</accession>
<evidence type="ECO:0000259" key="5">
    <source>
        <dbReference type="Pfam" id="PF03109"/>
    </source>
</evidence>
<dbReference type="PANTHER" id="PTHR43851">
    <property type="match status" value="1"/>
</dbReference>
<gene>
    <name evidence="6" type="ORF">KILIM_058_00200</name>
</gene>
<dbReference type="STRING" id="1184609.KILIM_058_00200"/>
<evidence type="ECO:0000313" key="6">
    <source>
        <dbReference type="EMBL" id="GAB97168.1"/>
    </source>
</evidence>
<comment type="similarity">
    <text evidence="1">Belongs to the protein kinase superfamily. ADCK protein kinase family.</text>
</comment>
<comment type="caution">
    <text evidence="6">The sequence shown here is derived from an EMBL/GenBank/DDBJ whole genome shotgun (WGS) entry which is preliminary data.</text>
</comment>
<dbReference type="RefSeq" id="WP_006593700.1">
    <property type="nucleotide sequence ID" value="NZ_BAHD01000058.1"/>
</dbReference>
<dbReference type="InterPro" id="IPR004147">
    <property type="entry name" value="ABC1_dom"/>
</dbReference>
<keyword evidence="7" id="KW-1185">Reference proteome</keyword>
<dbReference type="SUPFAM" id="SSF56112">
    <property type="entry name" value="Protein kinase-like (PK-like)"/>
    <property type="match status" value="1"/>
</dbReference>
<evidence type="ECO:0000256" key="2">
    <source>
        <dbReference type="ARBA" id="ARBA00022679"/>
    </source>
</evidence>
<dbReference type="CDD" id="cd13970">
    <property type="entry name" value="ABC1_ADCK3"/>
    <property type="match status" value="1"/>
</dbReference>
<dbReference type="GO" id="GO:0016740">
    <property type="term" value="F:transferase activity"/>
    <property type="evidence" value="ECO:0007669"/>
    <property type="project" value="UniProtKB-KW"/>
</dbReference>
<keyword evidence="3" id="KW-0547">Nucleotide-binding</keyword>
<reference evidence="6 7" key="1">
    <citation type="submission" date="2012-08" db="EMBL/GenBank/DDBJ databases">
        <title>Whole genome shotgun sequence of Kineosphaera limosa NBRC 100340.</title>
        <authorList>
            <person name="Yoshida I."/>
            <person name="Isaki S."/>
            <person name="Hosoyama A."/>
            <person name="Tsuchikane K."/>
            <person name="Katsumata H."/>
            <person name="Ando Y."/>
            <person name="Ohji S."/>
            <person name="Hamada M."/>
            <person name="Tamura T."/>
            <person name="Yamazoe A."/>
            <person name="Yamazaki S."/>
            <person name="Fujita N."/>
        </authorList>
    </citation>
    <scope>NUCLEOTIDE SEQUENCE [LARGE SCALE GENOMIC DNA]</scope>
    <source>
        <strain evidence="6 7">NBRC 100340</strain>
    </source>
</reference>
<keyword evidence="4" id="KW-0067">ATP-binding</keyword>
<dbReference type="InterPro" id="IPR034646">
    <property type="entry name" value="ADCK3_dom"/>
</dbReference>
<protein>
    <recommendedName>
        <fullName evidence="5">ABC1 atypical kinase-like domain-containing protein</fullName>
    </recommendedName>
</protein>
<dbReference type="InterPro" id="IPR011009">
    <property type="entry name" value="Kinase-like_dom_sf"/>
</dbReference>
<dbReference type="eggNOG" id="COG0661">
    <property type="taxonomic scope" value="Bacteria"/>
</dbReference>
<evidence type="ECO:0000256" key="4">
    <source>
        <dbReference type="ARBA" id="ARBA00022840"/>
    </source>
</evidence>
<dbReference type="Pfam" id="PF03109">
    <property type="entry name" value="ABC1"/>
    <property type="match status" value="1"/>
</dbReference>
<dbReference type="EMBL" id="BAHD01000058">
    <property type="protein sequence ID" value="GAB97168.1"/>
    <property type="molecule type" value="Genomic_DNA"/>
</dbReference>
<evidence type="ECO:0000256" key="3">
    <source>
        <dbReference type="ARBA" id="ARBA00022741"/>
    </source>
</evidence>
<dbReference type="AlphaFoldDB" id="K6VLS0"/>
<sequence>MTELPRRAIVRTAKLASLPIGVAGRAAWGAGKRLGGKPAEAVAAELQARTAEQLFTVLGELKGGAMKVGQALSVLEAAMPEEFSAPYRATLTKLQDSAPSLPTATVHQVLSRELGPRWRTKFAQFDDAPTAAASVGQVHHAIWKDGREVAVKIQYPGAGEALVGDFRRMAQATRMLASWVPGLDLGPILAELVERVEDELDYALEANSQRRFGEAFEGDPEVFVPAVVHQKGAVIITEWMEGVPLSRIIGEGTPTQRAQAATRYLEFLVAGPQRARLLHADPHPGNFRLLPDGRLGVLDFGAVQELPDGLPTAIGRLLTYALRGEAEPLLAGLRDEGFVLPTMTVQAEAVLNLIEPFLEPFTVPTYTLRRSWLRGVATRLQDPRGEQWRTSIKLNLPREYLLIERVWIGGLGVLAQLEGEVPVAQVLARWLPEATYPVPRPEAHD</sequence>
<dbReference type="GO" id="GO:0005524">
    <property type="term" value="F:ATP binding"/>
    <property type="evidence" value="ECO:0007669"/>
    <property type="project" value="UniProtKB-KW"/>
</dbReference>
<dbReference type="InterPro" id="IPR051409">
    <property type="entry name" value="Atypical_kinase_ADCK"/>
</dbReference>
<proteinExistence type="inferred from homology"/>
<dbReference type="PANTHER" id="PTHR43851:SF3">
    <property type="entry name" value="COENZYME Q8"/>
    <property type="match status" value="1"/>
</dbReference>
<feature type="domain" description="ABC1 atypical kinase-like" evidence="5">
    <location>
        <begin position="93"/>
        <end position="325"/>
    </location>
</feature>
<dbReference type="Proteomes" id="UP000008366">
    <property type="component" value="Unassembled WGS sequence"/>
</dbReference>
<evidence type="ECO:0000256" key="1">
    <source>
        <dbReference type="ARBA" id="ARBA00009670"/>
    </source>
</evidence>
<evidence type="ECO:0000313" key="7">
    <source>
        <dbReference type="Proteomes" id="UP000008366"/>
    </source>
</evidence>
<keyword evidence="2" id="KW-0808">Transferase</keyword>